<protein>
    <submittedName>
        <fullName evidence="1">Uncharacterized protein</fullName>
    </submittedName>
</protein>
<gene>
    <name evidence="1" type="ORF">E2C01_083086</name>
</gene>
<accession>A0A5B7J0T7</accession>
<evidence type="ECO:0000313" key="2">
    <source>
        <dbReference type="Proteomes" id="UP000324222"/>
    </source>
</evidence>
<keyword evidence="2" id="KW-1185">Reference proteome</keyword>
<dbReference type="AlphaFoldDB" id="A0A5B7J0T7"/>
<dbReference type="Proteomes" id="UP000324222">
    <property type="component" value="Unassembled WGS sequence"/>
</dbReference>
<evidence type="ECO:0000313" key="1">
    <source>
        <dbReference type="EMBL" id="MPC88189.1"/>
    </source>
</evidence>
<name>A0A5B7J0T7_PORTR</name>
<reference evidence="1 2" key="1">
    <citation type="submission" date="2019-05" db="EMBL/GenBank/DDBJ databases">
        <title>Another draft genome of Portunus trituberculatus and its Hox gene families provides insights of decapod evolution.</title>
        <authorList>
            <person name="Jeong J.-H."/>
            <person name="Song I."/>
            <person name="Kim S."/>
            <person name="Choi T."/>
            <person name="Kim D."/>
            <person name="Ryu S."/>
            <person name="Kim W."/>
        </authorList>
    </citation>
    <scope>NUCLEOTIDE SEQUENCE [LARGE SCALE GENOMIC DNA]</scope>
    <source>
        <tissue evidence="1">Muscle</tissue>
    </source>
</reference>
<comment type="caution">
    <text evidence="1">The sequence shown here is derived from an EMBL/GenBank/DDBJ whole genome shotgun (WGS) entry which is preliminary data.</text>
</comment>
<sequence>MVNLELVQHLTVRGDLRVSLSQGEMMRLEEALLTTQDTQNFLFWSVGTIFSLTLSGQGSSVHGPMLHQLTYSIQRAVVDQTRIMMAFALADTWVARRESYLLHLLHQFSSTSKA</sequence>
<proteinExistence type="predicted"/>
<dbReference type="EMBL" id="VSRR010076957">
    <property type="protein sequence ID" value="MPC88189.1"/>
    <property type="molecule type" value="Genomic_DNA"/>
</dbReference>
<organism evidence="1 2">
    <name type="scientific">Portunus trituberculatus</name>
    <name type="common">Swimming crab</name>
    <name type="synonym">Neptunus trituberculatus</name>
    <dbReference type="NCBI Taxonomy" id="210409"/>
    <lineage>
        <taxon>Eukaryota</taxon>
        <taxon>Metazoa</taxon>
        <taxon>Ecdysozoa</taxon>
        <taxon>Arthropoda</taxon>
        <taxon>Crustacea</taxon>
        <taxon>Multicrustacea</taxon>
        <taxon>Malacostraca</taxon>
        <taxon>Eumalacostraca</taxon>
        <taxon>Eucarida</taxon>
        <taxon>Decapoda</taxon>
        <taxon>Pleocyemata</taxon>
        <taxon>Brachyura</taxon>
        <taxon>Eubrachyura</taxon>
        <taxon>Portunoidea</taxon>
        <taxon>Portunidae</taxon>
        <taxon>Portuninae</taxon>
        <taxon>Portunus</taxon>
    </lineage>
</organism>